<name>G3MAW1_9CAUD</name>
<organism evidence="1 2">
    <name type="scientific">Bacillus phage G</name>
    <dbReference type="NCBI Taxonomy" id="2884420"/>
    <lineage>
        <taxon>Viruses</taxon>
        <taxon>Duplodnaviria</taxon>
        <taxon>Heunggongvirae</taxon>
        <taxon>Uroviricota</taxon>
        <taxon>Caudoviricetes</taxon>
        <taxon>Donellivirus</taxon>
        <taxon>Donellivirus gee</taxon>
    </lineage>
</organism>
<dbReference type="EMBL" id="JN638751">
    <property type="protein sequence ID" value="AEO93826.1"/>
    <property type="molecule type" value="Genomic_DNA"/>
</dbReference>
<dbReference type="GeneID" id="18563791"/>
<accession>G3MAW1</accession>
<proteinExistence type="predicted"/>
<gene>
    <name evidence="1" type="primary">581</name>
    <name evidence="1" type="ORF">G_581</name>
</gene>
<sequence>MKKEIADLNKNLIETLFDLKKSVYILGHLWSSHDGSGVTRFDSILGGDNYPFKQPFFEVCSLISAWVNNAIEKLGGEIKEIDINYVDNPSNDDMIEALKKTYKVFFDLSILWDSASMLSERMEEILNEEYHLNVSFPELENDVHYWVFNSVDSLRELDIC</sequence>
<evidence type="ECO:0000313" key="1">
    <source>
        <dbReference type="EMBL" id="AEO93826.1"/>
    </source>
</evidence>
<protein>
    <submittedName>
        <fullName evidence="1">Gp581</fullName>
    </submittedName>
</protein>
<dbReference type="RefSeq" id="YP_009015873.1">
    <property type="nucleotide sequence ID" value="NC_023719.1"/>
</dbReference>
<dbReference type="KEGG" id="vg:18563791"/>
<keyword evidence="2" id="KW-1185">Reference proteome</keyword>
<evidence type="ECO:0000313" key="2">
    <source>
        <dbReference type="Proteomes" id="UP000009273"/>
    </source>
</evidence>
<reference evidence="1 2" key="1">
    <citation type="submission" date="2011-09" db="EMBL/GenBank/DDBJ databases">
        <authorList>
            <person name="Pope W.H."/>
            <person name="Pedulla M.L."/>
            <person name="Ford M.E."/>
            <person name="Peebles C.L."/>
            <person name="Hatfull G.H."/>
            <person name="Hendrix R.W."/>
        </authorList>
    </citation>
    <scope>NUCLEOTIDE SEQUENCE [LARGE SCALE GENOMIC DNA]</scope>
    <source>
        <strain evidence="1">G</strain>
    </source>
</reference>
<dbReference type="Proteomes" id="UP000009273">
    <property type="component" value="Segment"/>
</dbReference>